<feature type="non-terminal residue" evidence="2">
    <location>
        <position position="99"/>
    </location>
</feature>
<sequence>MNRFPNVLLRSTPPPTLTLDRRAFYELAEECRAYAAELANYDQHRVNLQQCHRFNAWLAHLKRYDRLQPRLATLSAARPIARWQVVALMVILWFFLALS</sequence>
<evidence type="ECO:0000313" key="2">
    <source>
        <dbReference type="EMBL" id="PJF45879.1"/>
    </source>
</evidence>
<reference evidence="2 3" key="1">
    <citation type="submission" date="2017-11" db="EMBL/GenBank/DDBJ databases">
        <title>Evolution of Phototrophy in the Chloroflexi Phylum Driven by Horizontal Gene Transfer.</title>
        <authorList>
            <person name="Ward L.M."/>
            <person name="Hemp J."/>
            <person name="Shih P.M."/>
            <person name="Mcglynn S.E."/>
            <person name="Fischer W."/>
        </authorList>
    </citation>
    <scope>NUCLEOTIDE SEQUENCE [LARGE SCALE GENOMIC DNA]</scope>
    <source>
        <strain evidence="2">JP3_7</strain>
    </source>
</reference>
<proteinExistence type="predicted"/>
<gene>
    <name evidence="2" type="ORF">CUN48_16650</name>
</gene>
<comment type="caution">
    <text evidence="2">The sequence shown here is derived from an EMBL/GenBank/DDBJ whole genome shotgun (WGS) entry which is preliminary data.</text>
</comment>
<dbReference type="EMBL" id="PGTN01000673">
    <property type="protein sequence ID" value="PJF45879.1"/>
    <property type="molecule type" value="Genomic_DNA"/>
</dbReference>
<protein>
    <submittedName>
        <fullName evidence="2">Uncharacterized protein</fullName>
    </submittedName>
</protein>
<dbReference type="Proteomes" id="UP000230790">
    <property type="component" value="Unassembled WGS sequence"/>
</dbReference>
<keyword evidence="1" id="KW-0812">Transmembrane</keyword>
<keyword evidence="1" id="KW-0472">Membrane</keyword>
<organism evidence="2 3">
    <name type="scientific">Candidatus Thermofonsia Clade 3 bacterium</name>
    <dbReference type="NCBI Taxonomy" id="2364212"/>
    <lineage>
        <taxon>Bacteria</taxon>
        <taxon>Bacillati</taxon>
        <taxon>Chloroflexota</taxon>
        <taxon>Candidatus Thermofontia</taxon>
        <taxon>Candidatus Thermofonsia Clade 3</taxon>
    </lineage>
</organism>
<name>A0A2M8Q7V7_9CHLR</name>
<accession>A0A2M8Q7V7</accession>
<keyword evidence="1" id="KW-1133">Transmembrane helix</keyword>
<evidence type="ECO:0000313" key="3">
    <source>
        <dbReference type="Proteomes" id="UP000230790"/>
    </source>
</evidence>
<evidence type="ECO:0000256" key="1">
    <source>
        <dbReference type="SAM" id="Phobius"/>
    </source>
</evidence>
<dbReference type="AlphaFoldDB" id="A0A2M8Q7V7"/>
<feature type="transmembrane region" description="Helical" evidence="1">
    <location>
        <begin position="80"/>
        <end position="98"/>
    </location>
</feature>